<protein>
    <submittedName>
        <fullName evidence="1">Uncharacterized protein</fullName>
    </submittedName>
</protein>
<evidence type="ECO:0000313" key="2">
    <source>
        <dbReference type="Proteomes" id="UP001341840"/>
    </source>
</evidence>
<keyword evidence="2" id="KW-1185">Reference proteome</keyword>
<reference evidence="1 2" key="1">
    <citation type="journal article" date="2023" name="Plants (Basel)">
        <title>Bridging the Gap: Combining Genomics and Transcriptomics Approaches to Understand Stylosanthes scabra, an Orphan Legume from the Brazilian Caatinga.</title>
        <authorList>
            <person name="Ferreira-Neto J.R.C."/>
            <person name="da Silva M.D."/>
            <person name="Binneck E."/>
            <person name="de Melo N.F."/>
            <person name="da Silva R.H."/>
            <person name="de Melo A.L.T.M."/>
            <person name="Pandolfi V."/>
            <person name="Bustamante F.O."/>
            <person name="Brasileiro-Vidal A.C."/>
            <person name="Benko-Iseppon A.M."/>
        </authorList>
    </citation>
    <scope>NUCLEOTIDE SEQUENCE [LARGE SCALE GENOMIC DNA]</scope>
    <source>
        <tissue evidence="1">Leaves</tissue>
    </source>
</reference>
<evidence type="ECO:0000313" key="1">
    <source>
        <dbReference type="EMBL" id="MED6220156.1"/>
    </source>
</evidence>
<gene>
    <name evidence="1" type="ORF">PIB30_042069</name>
</gene>
<dbReference type="EMBL" id="JASCZI010272097">
    <property type="protein sequence ID" value="MED6220156.1"/>
    <property type="molecule type" value="Genomic_DNA"/>
</dbReference>
<proteinExistence type="predicted"/>
<comment type="caution">
    <text evidence="1">The sequence shown here is derived from an EMBL/GenBank/DDBJ whole genome shotgun (WGS) entry which is preliminary data.</text>
</comment>
<accession>A0ABU6ZDY0</accession>
<dbReference type="Proteomes" id="UP001341840">
    <property type="component" value="Unassembled WGS sequence"/>
</dbReference>
<organism evidence="1 2">
    <name type="scientific">Stylosanthes scabra</name>
    <dbReference type="NCBI Taxonomy" id="79078"/>
    <lineage>
        <taxon>Eukaryota</taxon>
        <taxon>Viridiplantae</taxon>
        <taxon>Streptophyta</taxon>
        <taxon>Embryophyta</taxon>
        <taxon>Tracheophyta</taxon>
        <taxon>Spermatophyta</taxon>
        <taxon>Magnoliopsida</taxon>
        <taxon>eudicotyledons</taxon>
        <taxon>Gunneridae</taxon>
        <taxon>Pentapetalae</taxon>
        <taxon>rosids</taxon>
        <taxon>fabids</taxon>
        <taxon>Fabales</taxon>
        <taxon>Fabaceae</taxon>
        <taxon>Papilionoideae</taxon>
        <taxon>50 kb inversion clade</taxon>
        <taxon>dalbergioids sensu lato</taxon>
        <taxon>Dalbergieae</taxon>
        <taxon>Pterocarpus clade</taxon>
        <taxon>Stylosanthes</taxon>
    </lineage>
</organism>
<name>A0ABU6ZDY0_9FABA</name>
<sequence>MEPQTIRHLYTERHHHTTGPPLFKNICSSLNDAGMNACHCAGSFSQLQVFGMAWLNVHKWKLANGKFQKKGCLLFSLTGGFPATYGNASQPPLLGRAFQLLPTRLVAWRPWLPPFSSPQWRSPPPEFVSRGVLSGQFPSVGCSGLGELFPSPSKLRDALVSTLVVELSVHHL</sequence>